<dbReference type="InterPro" id="IPR045632">
    <property type="entry name" value="DUF6314"/>
</dbReference>
<feature type="domain" description="DUF6314" evidence="1">
    <location>
        <begin position="6"/>
        <end position="135"/>
    </location>
</feature>
<name>A0A2W5NCT9_RHOSU</name>
<reference evidence="2 3" key="1">
    <citation type="submission" date="2017-08" db="EMBL/GenBank/DDBJ databases">
        <title>Infants hospitalized years apart are colonized by the same room-sourced microbial strains.</title>
        <authorList>
            <person name="Brooks B."/>
            <person name="Olm M.R."/>
            <person name="Firek B.A."/>
            <person name="Baker R."/>
            <person name="Thomas B.C."/>
            <person name="Morowitz M.J."/>
            <person name="Banfield J.F."/>
        </authorList>
    </citation>
    <scope>NUCLEOTIDE SEQUENCE [LARGE SCALE GENOMIC DNA]</scope>
    <source>
        <strain evidence="2">S2_005_002_R2_34</strain>
    </source>
</reference>
<dbReference type="Proteomes" id="UP000249185">
    <property type="component" value="Unassembled WGS sequence"/>
</dbReference>
<evidence type="ECO:0000313" key="2">
    <source>
        <dbReference type="EMBL" id="PZQ51312.1"/>
    </source>
</evidence>
<dbReference type="AlphaFoldDB" id="A0A2W5NCT9"/>
<proteinExistence type="predicted"/>
<accession>A0A2W5NCT9</accession>
<protein>
    <submittedName>
        <fullName evidence="2">Trigger factor</fullName>
    </submittedName>
</protein>
<comment type="caution">
    <text evidence="2">The sequence shown here is derived from an EMBL/GenBank/DDBJ whole genome shotgun (WGS) entry which is preliminary data.</text>
</comment>
<evidence type="ECO:0000313" key="3">
    <source>
        <dbReference type="Proteomes" id="UP000249185"/>
    </source>
</evidence>
<dbReference type="EMBL" id="QFPW01000002">
    <property type="protein sequence ID" value="PZQ51312.1"/>
    <property type="molecule type" value="Genomic_DNA"/>
</dbReference>
<sequence length="137" mass="15697">MRLAAFEGLWTLTRRIEDVRAGATGHFEGRARFTAVPGGLAYLEEGELVLGAARPMRASRRYFWREMGPEVEVDFSDGRFFHAFPVGAERPAATHYCAPDQYSVRYDFAAWPDWRAEWRAVGPRKDYAMISDYRRAG</sequence>
<evidence type="ECO:0000259" key="1">
    <source>
        <dbReference type="Pfam" id="PF19834"/>
    </source>
</evidence>
<organism evidence="2 3">
    <name type="scientific">Rhodovulum sulfidophilum</name>
    <name type="common">Rhodobacter sulfidophilus</name>
    <dbReference type="NCBI Taxonomy" id="35806"/>
    <lineage>
        <taxon>Bacteria</taxon>
        <taxon>Pseudomonadati</taxon>
        <taxon>Pseudomonadota</taxon>
        <taxon>Alphaproteobacteria</taxon>
        <taxon>Rhodobacterales</taxon>
        <taxon>Paracoccaceae</taxon>
        <taxon>Rhodovulum</taxon>
    </lineage>
</organism>
<dbReference type="Pfam" id="PF19834">
    <property type="entry name" value="DUF6314"/>
    <property type="match status" value="1"/>
</dbReference>
<gene>
    <name evidence="2" type="ORF">DI556_03845</name>
</gene>